<proteinExistence type="inferred from homology"/>
<dbReference type="OrthoDB" id="662444at2"/>
<organism evidence="5 6">
    <name type="scientific">Methylophilus rhizosphaerae</name>
    <dbReference type="NCBI Taxonomy" id="492660"/>
    <lineage>
        <taxon>Bacteria</taxon>
        <taxon>Pseudomonadati</taxon>
        <taxon>Pseudomonadota</taxon>
        <taxon>Betaproteobacteria</taxon>
        <taxon>Nitrosomonadales</taxon>
        <taxon>Methylophilaceae</taxon>
        <taxon>Methylophilus</taxon>
    </lineage>
</organism>
<dbReference type="PROSITE" id="PS51898">
    <property type="entry name" value="TYR_RECOMBINASE"/>
    <property type="match status" value="1"/>
</dbReference>
<reference evidence="6" key="1">
    <citation type="submission" date="2016-10" db="EMBL/GenBank/DDBJ databases">
        <authorList>
            <person name="Varghese N."/>
            <person name="Submissions S."/>
        </authorList>
    </citation>
    <scope>NUCLEOTIDE SEQUENCE [LARGE SCALE GENOMIC DNA]</scope>
    <source>
        <strain evidence="6">CBMB127</strain>
    </source>
</reference>
<protein>
    <recommendedName>
        <fullName evidence="4">Tyr recombinase domain-containing protein</fullName>
    </recommendedName>
</protein>
<dbReference type="Proteomes" id="UP000198629">
    <property type="component" value="Unassembled WGS sequence"/>
</dbReference>
<dbReference type="AlphaFoldDB" id="A0A1G9AA31"/>
<keyword evidence="2" id="KW-0229">DNA integration</keyword>
<dbReference type="SUPFAM" id="SSF56349">
    <property type="entry name" value="DNA breaking-rejoining enzymes"/>
    <property type="match status" value="1"/>
</dbReference>
<dbReference type="InterPro" id="IPR038488">
    <property type="entry name" value="Integrase_DNA-bd_sf"/>
</dbReference>
<sequence length="468" mass="54442">MKTDNHFVFTIKKIEALPFPNKGDRISYYDTNTPGLMLRVGHDYKSFYTQGRVKGGDGKVVRILLGKFPAISLDKAKAGSSIIQAKLHSGINPNVERKAVSDKNKIVNVQDAQTVEWMIDKYVAERLMSNNKKISQNTLNDMERLKKTFSERELTLLKKDKKTDEWVIDKVQTIPNWLDRPYRSITSIEINERFDLFSRTLRKFNAGVLKPLEREHQLTFRYLNAAFEFIIPIAALENPQDIMSNPVSILSALKKLTKPKARNGQIEVNTNTDFYEWMYAVNHLQNYERETGRDYILISLFQGGRSDEIASLKWEDIDFNQRLIKYKETKNHEDYQFPMTDEVFRILTQRFKNRKKGDVYVFSAPKLKNGKPKVKGGHIAKGGRCFFENITKQTGKKNTHHDLRRTWTTGATKSKINDKIIEFCLKHKLEGVAQNYFVKNEHDIREALQTVENFFLNLYEKQAKLVVN</sequence>
<dbReference type="Pfam" id="PF13356">
    <property type="entry name" value="Arm-DNA-bind_3"/>
    <property type="match status" value="1"/>
</dbReference>
<evidence type="ECO:0000256" key="1">
    <source>
        <dbReference type="ARBA" id="ARBA00008857"/>
    </source>
</evidence>
<evidence type="ECO:0000256" key="3">
    <source>
        <dbReference type="ARBA" id="ARBA00023172"/>
    </source>
</evidence>
<dbReference type="PANTHER" id="PTHR30629">
    <property type="entry name" value="PROPHAGE INTEGRASE"/>
    <property type="match status" value="1"/>
</dbReference>
<name>A0A1G9AA31_9PROT</name>
<dbReference type="InterPro" id="IPR002104">
    <property type="entry name" value="Integrase_catalytic"/>
</dbReference>
<dbReference type="Gene3D" id="1.10.443.10">
    <property type="entry name" value="Intergrase catalytic core"/>
    <property type="match status" value="1"/>
</dbReference>
<dbReference type="GO" id="GO:0006310">
    <property type="term" value="P:DNA recombination"/>
    <property type="evidence" value="ECO:0007669"/>
    <property type="project" value="UniProtKB-KW"/>
</dbReference>
<comment type="similarity">
    <text evidence="1">Belongs to the 'phage' integrase family.</text>
</comment>
<keyword evidence="3" id="KW-0233">DNA recombination</keyword>
<keyword evidence="6" id="KW-1185">Reference proteome</keyword>
<dbReference type="Gene3D" id="3.30.160.390">
    <property type="entry name" value="Integrase, DNA-binding domain"/>
    <property type="match status" value="1"/>
</dbReference>
<evidence type="ECO:0000259" key="4">
    <source>
        <dbReference type="PROSITE" id="PS51898"/>
    </source>
</evidence>
<feature type="domain" description="Tyr recombinase" evidence="4">
    <location>
        <begin position="270"/>
        <end position="449"/>
    </location>
</feature>
<gene>
    <name evidence="5" type="ORF">SAMN05192566_0774</name>
</gene>
<dbReference type="RefSeq" id="WP_091470221.1">
    <property type="nucleotide sequence ID" value="NZ_FNFX01000001.1"/>
</dbReference>
<dbReference type="InterPro" id="IPR050808">
    <property type="entry name" value="Phage_Integrase"/>
</dbReference>
<evidence type="ECO:0000313" key="6">
    <source>
        <dbReference type="Proteomes" id="UP000198629"/>
    </source>
</evidence>
<dbReference type="InterPro" id="IPR013762">
    <property type="entry name" value="Integrase-like_cat_sf"/>
</dbReference>
<dbReference type="Pfam" id="PF00589">
    <property type="entry name" value="Phage_integrase"/>
    <property type="match status" value="1"/>
</dbReference>
<dbReference type="GO" id="GO:0003677">
    <property type="term" value="F:DNA binding"/>
    <property type="evidence" value="ECO:0007669"/>
    <property type="project" value="InterPro"/>
</dbReference>
<evidence type="ECO:0000313" key="5">
    <source>
        <dbReference type="EMBL" id="SDK24178.1"/>
    </source>
</evidence>
<dbReference type="InterPro" id="IPR025166">
    <property type="entry name" value="Integrase_DNA_bind_dom"/>
</dbReference>
<dbReference type="GO" id="GO:0015074">
    <property type="term" value="P:DNA integration"/>
    <property type="evidence" value="ECO:0007669"/>
    <property type="project" value="UniProtKB-KW"/>
</dbReference>
<dbReference type="EMBL" id="FNFX01000001">
    <property type="protein sequence ID" value="SDK24178.1"/>
    <property type="molecule type" value="Genomic_DNA"/>
</dbReference>
<accession>A0A1G9AA31</accession>
<evidence type="ECO:0000256" key="2">
    <source>
        <dbReference type="ARBA" id="ARBA00022908"/>
    </source>
</evidence>
<dbReference type="PANTHER" id="PTHR30629:SF2">
    <property type="entry name" value="PROPHAGE INTEGRASE INTS-RELATED"/>
    <property type="match status" value="1"/>
</dbReference>
<dbReference type="InterPro" id="IPR011010">
    <property type="entry name" value="DNA_brk_join_enz"/>
</dbReference>
<dbReference type="STRING" id="492660.SAMN05192566_0774"/>